<dbReference type="InterPro" id="IPR011032">
    <property type="entry name" value="GroES-like_sf"/>
</dbReference>
<gene>
    <name evidence="7" type="ORF">PMEA_00009012</name>
</gene>
<dbReference type="FunFam" id="3.40.50.720:FF:000147">
    <property type="entry name" value="Reticulon-4-interacting protein 1 homolog, mitochondrial"/>
    <property type="match status" value="1"/>
</dbReference>
<dbReference type="InterPro" id="IPR036291">
    <property type="entry name" value="NAD(P)-bd_dom_sf"/>
</dbReference>
<keyword evidence="5" id="KW-0496">Mitochondrion</keyword>
<comment type="subcellular location">
    <subcellularLocation>
        <location evidence="1">Mitochondrion</location>
    </subcellularLocation>
</comment>
<organism evidence="7 8">
    <name type="scientific">Pocillopora meandrina</name>
    <dbReference type="NCBI Taxonomy" id="46732"/>
    <lineage>
        <taxon>Eukaryota</taxon>
        <taxon>Metazoa</taxon>
        <taxon>Cnidaria</taxon>
        <taxon>Anthozoa</taxon>
        <taxon>Hexacorallia</taxon>
        <taxon>Scleractinia</taxon>
        <taxon>Astrocoeniina</taxon>
        <taxon>Pocilloporidae</taxon>
        <taxon>Pocillopora</taxon>
    </lineage>
</organism>
<evidence type="ECO:0000256" key="5">
    <source>
        <dbReference type="ARBA" id="ARBA00023128"/>
    </source>
</evidence>
<reference evidence="7 8" key="1">
    <citation type="submission" date="2022-05" db="EMBL/GenBank/DDBJ databases">
        <authorList>
            <consortium name="Genoscope - CEA"/>
            <person name="William W."/>
        </authorList>
    </citation>
    <scope>NUCLEOTIDE SEQUENCE [LARGE SCALE GENOMIC DNA]</scope>
</reference>
<protein>
    <recommendedName>
        <fullName evidence="6">Enoyl reductase (ER) domain-containing protein</fullName>
    </recommendedName>
</protein>
<dbReference type="PANTHER" id="PTHR11695:SF294">
    <property type="entry name" value="RETICULON-4-INTERACTING PROTEIN 1, MITOCHONDRIAL"/>
    <property type="match status" value="1"/>
</dbReference>
<dbReference type="Proteomes" id="UP001159428">
    <property type="component" value="Unassembled WGS sequence"/>
</dbReference>
<evidence type="ECO:0000313" key="7">
    <source>
        <dbReference type="EMBL" id="CAH3121055.1"/>
    </source>
</evidence>
<keyword evidence="3" id="KW-0809">Transit peptide</keyword>
<dbReference type="InterPro" id="IPR050700">
    <property type="entry name" value="YIM1/Zinc_Alcohol_DH_Fams"/>
</dbReference>
<comment type="similarity">
    <text evidence="2">Belongs to the zinc-containing alcohol dehydrogenase family. Quinone oxidoreductase subfamily.</text>
</comment>
<dbReference type="CDD" id="cd08248">
    <property type="entry name" value="RTN4I1"/>
    <property type="match status" value="1"/>
</dbReference>
<dbReference type="Gene3D" id="3.40.50.720">
    <property type="entry name" value="NAD(P)-binding Rossmann-like Domain"/>
    <property type="match status" value="1"/>
</dbReference>
<dbReference type="Pfam" id="PF08240">
    <property type="entry name" value="ADH_N"/>
    <property type="match status" value="1"/>
</dbReference>
<dbReference type="GO" id="GO:0005739">
    <property type="term" value="C:mitochondrion"/>
    <property type="evidence" value="ECO:0007669"/>
    <property type="project" value="UniProtKB-SubCell"/>
</dbReference>
<dbReference type="InterPro" id="IPR020843">
    <property type="entry name" value="ER"/>
</dbReference>
<dbReference type="AlphaFoldDB" id="A0AAU9WPP9"/>
<sequence>MLSNCAWRPLRRCLPDTNHPTCFNYLPTRLLAFSRSLCIAHSMEAWTIDGYGSNDVLELSNVPLPKLQKSTDVLIRVRAASVNPIDYRMRSGYGQTLLNLWRKAEKVDEFPLILGRDFSGEVVKTGRLVRRFEKGDEVWGTPSVISGGTHAEVVVASQDEISIKPSIWTHQEAASLPYVACTVWTALISRAGLKPNECHKKRQVNHHKQRYDLCSVLVLGGSGGIGGFAIQLLKAWGAYVVSTCSSDAVELVAGLGADHVVDYTASNLEDELKTAGSFDVVLDPFGGDLSRQYARLLSKWKGSIFVTLAPPVLNNTDKLGAGLGLLSAGQNLASTAIPEALCSGNLVSWGFFSPNGPALDHIRSLCLSGMIKPIVQEVFPFSKTKDAYAKLEGGHARGKIVVSMDPVDATVEEPSV</sequence>
<evidence type="ECO:0000256" key="3">
    <source>
        <dbReference type="ARBA" id="ARBA00022946"/>
    </source>
</evidence>
<dbReference type="PANTHER" id="PTHR11695">
    <property type="entry name" value="ALCOHOL DEHYDROGENASE RELATED"/>
    <property type="match status" value="1"/>
</dbReference>
<comment type="caution">
    <text evidence="7">The sequence shown here is derived from an EMBL/GenBank/DDBJ whole genome shotgun (WGS) entry which is preliminary data.</text>
</comment>
<dbReference type="InterPro" id="IPR013154">
    <property type="entry name" value="ADH-like_N"/>
</dbReference>
<feature type="domain" description="Enoyl reductase (ER)" evidence="6">
    <location>
        <begin position="52"/>
        <end position="402"/>
    </location>
</feature>
<dbReference type="SUPFAM" id="SSF51735">
    <property type="entry name" value="NAD(P)-binding Rossmann-fold domains"/>
    <property type="match status" value="1"/>
</dbReference>
<accession>A0AAU9WPP9</accession>
<dbReference type="InterPro" id="IPR037397">
    <property type="entry name" value="RTN4IP1"/>
</dbReference>
<dbReference type="GO" id="GO:0016491">
    <property type="term" value="F:oxidoreductase activity"/>
    <property type="evidence" value="ECO:0007669"/>
    <property type="project" value="UniProtKB-KW"/>
</dbReference>
<keyword evidence="4" id="KW-0560">Oxidoreductase</keyword>
<evidence type="ECO:0000259" key="6">
    <source>
        <dbReference type="SMART" id="SM00829"/>
    </source>
</evidence>
<proteinExistence type="inferred from homology"/>
<dbReference type="EMBL" id="CALNXJ010000018">
    <property type="protein sequence ID" value="CAH3121055.1"/>
    <property type="molecule type" value="Genomic_DNA"/>
</dbReference>
<dbReference type="Gene3D" id="3.90.180.10">
    <property type="entry name" value="Medium-chain alcohol dehydrogenases, catalytic domain"/>
    <property type="match status" value="1"/>
</dbReference>
<keyword evidence="8" id="KW-1185">Reference proteome</keyword>
<evidence type="ECO:0000256" key="2">
    <source>
        <dbReference type="ARBA" id="ARBA00010371"/>
    </source>
</evidence>
<evidence type="ECO:0000313" key="8">
    <source>
        <dbReference type="Proteomes" id="UP001159428"/>
    </source>
</evidence>
<evidence type="ECO:0000256" key="4">
    <source>
        <dbReference type="ARBA" id="ARBA00023002"/>
    </source>
</evidence>
<dbReference type="SMART" id="SM00829">
    <property type="entry name" value="PKS_ER"/>
    <property type="match status" value="1"/>
</dbReference>
<dbReference type="SUPFAM" id="SSF50129">
    <property type="entry name" value="GroES-like"/>
    <property type="match status" value="1"/>
</dbReference>
<evidence type="ECO:0000256" key="1">
    <source>
        <dbReference type="ARBA" id="ARBA00004173"/>
    </source>
</evidence>
<dbReference type="Pfam" id="PF13602">
    <property type="entry name" value="ADH_zinc_N_2"/>
    <property type="match status" value="1"/>
</dbReference>
<name>A0AAU9WPP9_9CNID</name>